<keyword evidence="2 3" id="KW-0040">ANK repeat</keyword>
<dbReference type="Gene3D" id="1.25.40.20">
    <property type="entry name" value="Ankyrin repeat-containing domain"/>
    <property type="match status" value="1"/>
</dbReference>
<dbReference type="Pfam" id="PF12796">
    <property type="entry name" value="Ank_2"/>
    <property type="match status" value="1"/>
</dbReference>
<feature type="repeat" description="ANK" evidence="3">
    <location>
        <begin position="672"/>
        <end position="697"/>
    </location>
</feature>
<dbReference type="PANTHER" id="PTHR24166:SF61">
    <property type="entry name" value="ANKYRIN REPEAT DOMAIN-CONTAINING PROTEIN 50-LIKE ISOFORM X1"/>
    <property type="match status" value="1"/>
</dbReference>
<dbReference type="EMBL" id="LSRX01000377">
    <property type="protein sequence ID" value="OLP99024.1"/>
    <property type="molecule type" value="Genomic_DNA"/>
</dbReference>
<keyword evidence="6" id="KW-1185">Reference proteome</keyword>
<dbReference type="InterPro" id="IPR002110">
    <property type="entry name" value="Ankyrin_rpt"/>
</dbReference>
<dbReference type="PROSITE" id="PS50088">
    <property type="entry name" value="ANK_REPEAT"/>
    <property type="match status" value="2"/>
</dbReference>
<dbReference type="OrthoDB" id="414567at2759"/>
<dbReference type="PANTHER" id="PTHR24166">
    <property type="entry name" value="ROLLING PEBBLES, ISOFORM B"/>
    <property type="match status" value="1"/>
</dbReference>
<evidence type="ECO:0000256" key="2">
    <source>
        <dbReference type="ARBA" id="ARBA00023043"/>
    </source>
</evidence>
<sequence>MRNRSRVPKCCRYWPLLQIALIGEGLNFNSSSHATVHDIQPPAVLWQLLLVRLVLSSQAGGSSVNSSAREPWATRRQQVKVGFVVSSDEESAEQALEALFISHLQQRNGSCLMSELGGSSAWKTSPINTGLKGQMLSFINARRHIFYMEEKNNTQYLRLAEFQHEAPLPNSWAQTSSIPTFQKPIVANSKRSTISASFVEHLLSLPHQGHTCDMQDLAMLPAWMSGSRGCGKLKKFLDERPELFAVTPRNHSFDVSLVQNGSRLLMPSYTDIPSQSCSADTPPDISFARSQRQLPKQPNTAPGMVRAAIITFLNGKANRACDLAELATLPQWLEWTGRPKLKTFIKDLVILETMKKARIVVRLRPFYFTQQTITEDADNDSSSKHEPAQELLATSSYASASVVRAVGGHKPQSGGVLFSEPPPFQKGEEQDSSHRLGREVGGTVINLASIEPESMLGQTLLVQPLSIRWTHDRLQQMFTCGRRLKHVADQLRDKSISPEVLPTIEIVSYQGKWYSRNNRRLWCFKEAGLRSIQARVGPVDAHFLKGLTTATDGWSVDFYPPCICSRCGIEFPNKKGVRWHTCKGFMQYSALDWDDQASESSEASEGSEIGDYGEDGCWYSDAAWSQRLETDEYWQCDAWGRDPLWRAAASGNHQLASRLLEAGADVDACDCEGVSPLLAAVRRGQWYVAELLLQYGAYEAPWKWTARKGKKWSSCRATRYDRIVAAVKSGRSISGRDLIIKCKPKSKAKSKPKSKAKAKENAATTPVCMQAPGAGGHGSQSPPSHGQAWPGPVPQSLSREASTLRSGSSDRVLGLAQIIKMLQLE</sequence>
<keyword evidence="1" id="KW-0677">Repeat</keyword>
<organism evidence="5 6">
    <name type="scientific">Symbiodinium microadriaticum</name>
    <name type="common">Dinoflagellate</name>
    <name type="synonym">Zooxanthella microadriatica</name>
    <dbReference type="NCBI Taxonomy" id="2951"/>
    <lineage>
        <taxon>Eukaryota</taxon>
        <taxon>Sar</taxon>
        <taxon>Alveolata</taxon>
        <taxon>Dinophyceae</taxon>
        <taxon>Suessiales</taxon>
        <taxon>Symbiodiniaceae</taxon>
        <taxon>Symbiodinium</taxon>
    </lineage>
</organism>
<proteinExistence type="predicted"/>
<comment type="caution">
    <text evidence="5">The sequence shown here is derived from an EMBL/GenBank/DDBJ whole genome shotgun (WGS) entry which is preliminary data.</text>
</comment>
<feature type="region of interest" description="Disordered" evidence="4">
    <location>
        <begin position="412"/>
        <end position="436"/>
    </location>
</feature>
<evidence type="ECO:0000313" key="5">
    <source>
        <dbReference type="EMBL" id="OLP99024.1"/>
    </source>
</evidence>
<name>A0A1Q9DV35_SYMMI</name>
<dbReference type="Proteomes" id="UP000186817">
    <property type="component" value="Unassembled WGS sequence"/>
</dbReference>
<dbReference type="AlphaFoldDB" id="A0A1Q9DV35"/>
<evidence type="ECO:0000256" key="1">
    <source>
        <dbReference type="ARBA" id="ARBA00022737"/>
    </source>
</evidence>
<dbReference type="InterPro" id="IPR050889">
    <property type="entry name" value="Dendritic_Spine_Reg/Scaffold"/>
</dbReference>
<evidence type="ECO:0000256" key="4">
    <source>
        <dbReference type="SAM" id="MobiDB-lite"/>
    </source>
</evidence>
<feature type="compositionally biased region" description="Basic and acidic residues" evidence="4">
    <location>
        <begin position="426"/>
        <end position="436"/>
    </location>
</feature>
<feature type="compositionally biased region" description="Basic residues" evidence="4">
    <location>
        <begin position="744"/>
        <end position="756"/>
    </location>
</feature>
<dbReference type="SMART" id="SM00248">
    <property type="entry name" value="ANK"/>
    <property type="match status" value="2"/>
</dbReference>
<reference evidence="5 6" key="1">
    <citation type="submission" date="2016-02" db="EMBL/GenBank/DDBJ databases">
        <title>Genome analysis of coral dinoflagellate symbionts highlights evolutionary adaptations to a symbiotic lifestyle.</title>
        <authorList>
            <person name="Aranda M."/>
            <person name="Li Y."/>
            <person name="Liew Y.J."/>
            <person name="Baumgarten S."/>
            <person name="Simakov O."/>
            <person name="Wilson M."/>
            <person name="Piel J."/>
            <person name="Ashoor H."/>
            <person name="Bougouffa S."/>
            <person name="Bajic V.B."/>
            <person name="Ryu T."/>
            <person name="Ravasi T."/>
            <person name="Bayer T."/>
            <person name="Micklem G."/>
            <person name="Kim H."/>
            <person name="Bhak J."/>
            <person name="Lajeunesse T.C."/>
            <person name="Voolstra C.R."/>
        </authorList>
    </citation>
    <scope>NUCLEOTIDE SEQUENCE [LARGE SCALE GENOMIC DNA]</scope>
    <source>
        <strain evidence="5 6">CCMP2467</strain>
    </source>
</reference>
<protein>
    <submittedName>
        <fullName evidence="5">Uncharacterized protein</fullName>
    </submittedName>
</protein>
<feature type="region of interest" description="Disordered" evidence="4">
    <location>
        <begin position="744"/>
        <end position="806"/>
    </location>
</feature>
<evidence type="ECO:0000256" key="3">
    <source>
        <dbReference type="PROSITE-ProRule" id="PRU00023"/>
    </source>
</evidence>
<gene>
    <name evidence="5" type="ORF">AK812_SmicGene18463</name>
</gene>
<accession>A0A1Q9DV35</accession>
<feature type="repeat" description="ANK" evidence="3">
    <location>
        <begin position="639"/>
        <end position="671"/>
    </location>
</feature>
<feature type="compositionally biased region" description="Polar residues" evidence="4">
    <location>
        <begin position="795"/>
        <end position="806"/>
    </location>
</feature>
<dbReference type="InterPro" id="IPR036770">
    <property type="entry name" value="Ankyrin_rpt-contain_sf"/>
</dbReference>
<dbReference type="SUPFAM" id="SSF48403">
    <property type="entry name" value="Ankyrin repeat"/>
    <property type="match status" value="1"/>
</dbReference>
<dbReference type="PROSITE" id="PS50297">
    <property type="entry name" value="ANK_REP_REGION"/>
    <property type="match status" value="2"/>
</dbReference>
<evidence type="ECO:0000313" key="6">
    <source>
        <dbReference type="Proteomes" id="UP000186817"/>
    </source>
</evidence>